<evidence type="ECO:0000313" key="8">
    <source>
        <dbReference type="EMBL" id="NXR98647.1"/>
    </source>
</evidence>
<evidence type="ECO:0000256" key="5">
    <source>
        <dbReference type="ARBA" id="ARBA00022801"/>
    </source>
</evidence>
<dbReference type="OrthoDB" id="9395371at2759"/>
<dbReference type="InterPro" id="IPR012337">
    <property type="entry name" value="RNaseH-like_sf"/>
</dbReference>
<keyword evidence="9" id="KW-1185">Reference proteome</keyword>
<keyword evidence="4" id="KW-0255">Endonuclease</keyword>
<dbReference type="Gene3D" id="3.30.420.10">
    <property type="entry name" value="Ribonuclease H-like superfamily/Ribonuclease H"/>
    <property type="match status" value="1"/>
</dbReference>
<accession>A0A7L2QQZ3</accession>
<keyword evidence="1" id="KW-0808">Transferase</keyword>
<dbReference type="GO" id="GO:0035613">
    <property type="term" value="F:RNA stem-loop binding"/>
    <property type="evidence" value="ECO:0007669"/>
    <property type="project" value="TreeGrafter"/>
</dbReference>
<dbReference type="GO" id="GO:0004523">
    <property type="term" value="F:RNA-DNA hybrid ribonuclease activity"/>
    <property type="evidence" value="ECO:0007669"/>
    <property type="project" value="InterPro"/>
</dbReference>
<evidence type="ECO:0000256" key="3">
    <source>
        <dbReference type="ARBA" id="ARBA00022722"/>
    </source>
</evidence>
<dbReference type="Proteomes" id="UP000570288">
    <property type="component" value="Unassembled WGS sequence"/>
</dbReference>
<dbReference type="PANTHER" id="PTHR41694:SF3">
    <property type="entry name" value="RNA-DIRECTED DNA POLYMERASE-RELATED"/>
    <property type="match status" value="1"/>
</dbReference>
<dbReference type="SUPFAM" id="SSF53098">
    <property type="entry name" value="Ribonuclease H-like"/>
    <property type="match status" value="1"/>
</dbReference>
<feature type="non-terminal residue" evidence="8">
    <location>
        <position position="1"/>
    </location>
</feature>
<feature type="non-terminal residue" evidence="8">
    <location>
        <position position="232"/>
    </location>
</feature>
<dbReference type="InterPro" id="IPR002156">
    <property type="entry name" value="RNaseH_domain"/>
</dbReference>
<reference evidence="8 9" key="1">
    <citation type="submission" date="2019-09" db="EMBL/GenBank/DDBJ databases">
        <title>Bird 10,000 Genomes (B10K) Project - Family phase.</title>
        <authorList>
            <person name="Zhang G."/>
        </authorList>
    </citation>
    <scope>NUCLEOTIDE SEQUENCE [LARGE SCALE GENOMIC DNA]</scope>
    <source>
        <strain evidence="8">B10K-DU-002-81</strain>
    </source>
</reference>
<dbReference type="PANTHER" id="PTHR41694">
    <property type="entry name" value="ENDOGENOUS RETROVIRUS GROUP K MEMBER POL PROTEIN"/>
    <property type="match status" value="1"/>
</dbReference>
<organism evidence="8 9">
    <name type="scientific">Oxylabes madagascariensis</name>
    <name type="common">white-throated Oxylabes</name>
    <dbReference type="NCBI Taxonomy" id="98144"/>
    <lineage>
        <taxon>Eukaryota</taxon>
        <taxon>Metazoa</taxon>
        <taxon>Chordata</taxon>
        <taxon>Craniata</taxon>
        <taxon>Vertebrata</taxon>
        <taxon>Euteleostomi</taxon>
        <taxon>Archelosauria</taxon>
        <taxon>Archosauria</taxon>
        <taxon>Dinosauria</taxon>
        <taxon>Saurischia</taxon>
        <taxon>Theropoda</taxon>
        <taxon>Coelurosauria</taxon>
        <taxon>Aves</taxon>
        <taxon>Neognathae</taxon>
        <taxon>Neoaves</taxon>
        <taxon>Telluraves</taxon>
        <taxon>Australaves</taxon>
        <taxon>Passeriformes</taxon>
        <taxon>Sylvioidea</taxon>
        <taxon>Timaliidae</taxon>
        <taxon>Oxylabes</taxon>
    </lineage>
</organism>
<protein>
    <submittedName>
        <fullName evidence="8">POK19 protein</fullName>
    </submittedName>
</protein>
<dbReference type="GO" id="GO:0003964">
    <property type="term" value="F:RNA-directed DNA polymerase activity"/>
    <property type="evidence" value="ECO:0007669"/>
    <property type="project" value="UniProtKB-KW"/>
</dbReference>
<keyword evidence="5" id="KW-0378">Hydrolase</keyword>
<evidence type="ECO:0000256" key="1">
    <source>
        <dbReference type="ARBA" id="ARBA00022679"/>
    </source>
</evidence>
<dbReference type="InterPro" id="IPR036397">
    <property type="entry name" value="RNaseH_sf"/>
</dbReference>
<evidence type="ECO:0000259" key="7">
    <source>
        <dbReference type="PROSITE" id="PS50879"/>
    </source>
</evidence>
<evidence type="ECO:0000256" key="2">
    <source>
        <dbReference type="ARBA" id="ARBA00022695"/>
    </source>
</evidence>
<dbReference type="PROSITE" id="PS50879">
    <property type="entry name" value="RNASE_H_1"/>
    <property type="match status" value="1"/>
</dbReference>
<sequence>NARDLSKFIIPAPQGHFEWCFANSTDLQSALQNFSRQITYHLPSHRLLKLSGTTAPSLKPLNSCTPLKGVKVLTNDSGEIRKVITWKEESGWQTLEDCESGSPQLVEPHAVAIAFQRFPHIPLNIETDSAYIADITQRLDRALLREIDNAPLFDLLKTLWHTIQARTCKTLWHTIQARTCPYYILYIRSHTNLPDFIAEGNARADWLASPAWTAPQPDMLAQAKTSHAFFHQ</sequence>
<evidence type="ECO:0000313" key="9">
    <source>
        <dbReference type="Proteomes" id="UP000570288"/>
    </source>
</evidence>
<evidence type="ECO:0000256" key="6">
    <source>
        <dbReference type="ARBA" id="ARBA00022918"/>
    </source>
</evidence>
<name>A0A7L2QQZ3_9PASS</name>
<keyword evidence="2" id="KW-0548">Nucleotidyltransferase</keyword>
<proteinExistence type="predicted"/>
<comment type="caution">
    <text evidence="8">The sequence shown here is derived from an EMBL/GenBank/DDBJ whole genome shotgun (WGS) entry which is preliminary data.</text>
</comment>
<feature type="domain" description="RNase H type-1" evidence="7">
    <location>
        <begin position="66"/>
        <end position="213"/>
    </location>
</feature>
<evidence type="ECO:0000256" key="4">
    <source>
        <dbReference type="ARBA" id="ARBA00022759"/>
    </source>
</evidence>
<dbReference type="AlphaFoldDB" id="A0A7L2QQZ3"/>
<keyword evidence="3" id="KW-0540">Nuclease</keyword>
<dbReference type="EMBL" id="VYZR01030606">
    <property type="protein sequence ID" value="NXR98647.1"/>
    <property type="molecule type" value="Genomic_DNA"/>
</dbReference>
<keyword evidence="6" id="KW-0695">RNA-directed DNA polymerase</keyword>
<gene>
    <name evidence="8" type="primary">Ervk19_1</name>
    <name evidence="8" type="ORF">OXYMAD_R10615</name>
</gene>